<dbReference type="EMBL" id="LVLJ01000396">
    <property type="protein sequence ID" value="OAE34490.1"/>
    <property type="molecule type" value="Genomic_DNA"/>
</dbReference>
<keyword evidence="3" id="KW-1185">Reference proteome</keyword>
<feature type="compositionally biased region" description="Polar residues" evidence="1">
    <location>
        <begin position="18"/>
        <end position="30"/>
    </location>
</feature>
<sequence length="197" mass="21816">MRGWYNDDHLSEDKRSRPSLQASIHDQQLQHWPREFPRGSQDLPAPPELLRGSDTDKLKDSRTYLQGYHTQSLSQPSPLSSHLLTSPGEAEQSGRDSAEAKSIAKATARADKIHCTNRKLQNLATSRRPAFVRLVEGMPRKNGKLEDGTSSSGRNRKLTHLLRVGSESYARHRIVEGSRAAQPGRATSRESSAAGAN</sequence>
<name>A0A176WMX3_MARPO</name>
<feature type="compositionally biased region" description="Basic and acidic residues" evidence="1">
    <location>
        <begin position="1"/>
        <end position="16"/>
    </location>
</feature>
<reference evidence="2" key="1">
    <citation type="submission" date="2016-03" db="EMBL/GenBank/DDBJ databases">
        <title>Mechanisms controlling the formation of the plant cell surface in tip-growing cells are functionally conserved among land plants.</title>
        <authorList>
            <person name="Honkanen S."/>
            <person name="Jones V.A."/>
            <person name="Morieri G."/>
            <person name="Champion C."/>
            <person name="Hetherington A.J."/>
            <person name="Kelly S."/>
            <person name="Saint-Marcoux D."/>
            <person name="Proust H."/>
            <person name="Prescott H."/>
            <person name="Dolan L."/>
        </authorList>
    </citation>
    <scope>NUCLEOTIDE SEQUENCE [LARGE SCALE GENOMIC DNA]</scope>
    <source>
        <tissue evidence="2">Whole gametophyte</tissue>
    </source>
</reference>
<proteinExistence type="predicted"/>
<dbReference type="Proteomes" id="UP000077202">
    <property type="component" value="Unassembled WGS sequence"/>
</dbReference>
<feature type="region of interest" description="Disordered" evidence="1">
    <location>
        <begin position="69"/>
        <end position="101"/>
    </location>
</feature>
<feature type="region of interest" description="Disordered" evidence="1">
    <location>
        <begin position="1"/>
        <end position="57"/>
    </location>
</feature>
<feature type="region of interest" description="Disordered" evidence="1">
    <location>
        <begin position="140"/>
        <end position="197"/>
    </location>
</feature>
<comment type="caution">
    <text evidence="2">The sequence shown here is derived from an EMBL/GenBank/DDBJ whole genome shotgun (WGS) entry which is preliminary data.</text>
</comment>
<protein>
    <submittedName>
        <fullName evidence="2">Uncharacterized protein</fullName>
    </submittedName>
</protein>
<dbReference type="AlphaFoldDB" id="A0A176WMX3"/>
<gene>
    <name evidence="2" type="ORF">AXG93_1299s1020</name>
</gene>
<accession>A0A176WMX3</accession>
<evidence type="ECO:0000256" key="1">
    <source>
        <dbReference type="SAM" id="MobiDB-lite"/>
    </source>
</evidence>
<evidence type="ECO:0000313" key="2">
    <source>
        <dbReference type="EMBL" id="OAE34490.1"/>
    </source>
</evidence>
<feature type="compositionally biased region" description="Low complexity" evidence="1">
    <location>
        <begin position="69"/>
        <end position="86"/>
    </location>
</feature>
<evidence type="ECO:0000313" key="3">
    <source>
        <dbReference type="Proteomes" id="UP000077202"/>
    </source>
</evidence>
<organism evidence="2 3">
    <name type="scientific">Marchantia polymorpha subsp. ruderalis</name>
    <dbReference type="NCBI Taxonomy" id="1480154"/>
    <lineage>
        <taxon>Eukaryota</taxon>
        <taxon>Viridiplantae</taxon>
        <taxon>Streptophyta</taxon>
        <taxon>Embryophyta</taxon>
        <taxon>Marchantiophyta</taxon>
        <taxon>Marchantiopsida</taxon>
        <taxon>Marchantiidae</taxon>
        <taxon>Marchantiales</taxon>
        <taxon>Marchantiaceae</taxon>
        <taxon>Marchantia</taxon>
    </lineage>
</organism>